<protein>
    <submittedName>
        <fullName evidence="2">Uncharacterized protein</fullName>
    </submittedName>
</protein>
<accession>A0A3N0Z9W6</accession>
<dbReference type="Gene3D" id="1.10.287.3160">
    <property type="match status" value="1"/>
</dbReference>
<reference evidence="2 3" key="1">
    <citation type="submission" date="2018-10" db="EMBL/GenBank/DDBJ databases">
        <title>Genome assembly for a Yunnan-Guizhou Plateau 3E fish, Anabarilius grahami (Regan), and its evolutionary and genetic applications.</title>
        <authorList>
            <person name="Jiang W."/>
        </authorList>
    </citation>
    <scope>NUCLEOTIDE SEQUENCE [LARGE SCALE GENOMIC DNA]</scope>
    <source>
        <strain evidence="2">AG-KIZ</strain>
        <tissue evidence="2">Muscle</tissue>
    </source>
</reference>
<comment type="caution">
    <text evidence="2">The sequence shown here is derived from an EMBL/GenBank/DDBJ whole genome shotgun (WGS) entry which is preliminary data.</text>
</comment>
<dbReference type="AlphaFoldDB" id="A0A3N0Z9W6"/>
<dbReference type="Proteomes" id="UP000281406">
    <property type="component" value="Unassembled WGS sequence"/>
</dbReference>
<sequence length="404" mass="44400">MHRQLSRELSVYTVNSSLSECCDRAGRSSRRAPRRVFPADREAAFVGITDGSDRGGETGPALSLPLPVRPSVSPLVAEARAAVSSPRRETPTLNISSSEEVDVVSVETGDEDPPSSSPACEELLEVVTRAVDKLKIDWPAERSDNKPKSKLDERFLPARSLPQRRGLPFFPDLHTEVSRSWNRPVQYRVYSPQTSTYSNIMGLKHHGYGAMPQVEETLTSYLSPESASSLKTPTLPPKPLKTTSGLVGKAYSAAGQAAACLHTMSILQAYQADLLGEIDDSGEAMFETVQELRKATDLALRATKETAKSIGRSMAALVAMERHLWLNLSDIKERDKNVLMDAPLSPVGLFGDAVSSVVDRFQETRKQSAAFQRFLPRRIHPPEAAEREQPRPTAIQITRQKSAI</sequence>
<keyword evidence="3" id="KW-1185">Reference proteome</keyword>
<feature type="compositionally biased region" description="Basic and acidic residues" evidence="1">
    <location>
        <begin position="380"/>
        <end position="390"/>
    </location>
</feature>
<gene>
    <name evidence="2" type="ORF">DPX16_3891</name>
</gene>
<evidence type="ECO:0000313" key="2">
    <source>
        <dbReference type="EMBL" id="ROL54738.1"/>
    </source>
</evidence>
<feature type="compositionally biased region" description="Polar residues" evidence="1">
    <location>
        <begin position="395"/>
        <end position="404"/>
    </location>
</feature>
<dbReference type="EMBL" id="RJVU01005799">
    <property type="protein sequence ID" value="ROL54738.1"/>
    <property type="molecule type" value="Genomic_DNA"/>
</dbReference>
<feature type="region of interest" description="Disordered" evidence="1">
    <location>
        <begin position="377"/>
        <end position="404"/>
    </location>
</feature>
<evidence type="ECO:0000256" key="1">
    <source>
        <dbReference type="SAM" id="MobiDB-lite"/>
    </source>
</evidence>
<dbReference type="OrthoDB" id="8948664at2759"/>
<evidence type="ECO:0000313" key="3">
    <source>
        <dbReference type="Proteomes" id="UP000281406"/>
    </source>
</evidence>
<feature type="region of interest" description="Disordered" evidence="1">
    <location>
        <begin position="83"/>
        <end position="118"/>
    </location>
</feature>
<proteinExistence type="predicted"/>
<organism evidence="2 3">
    <name type="scientific">Anabarilius grahami</name>
    <name type="common">Kanglang fish</name>
    <name type="synonym">Barilius grahami</name>
    <dbReference type="NCBI Taxonomy" id="495550"/>
    <lineage>
        <taxon>Eukaryota</taxon>
        <taxon>Metazoa</taxon>
        <taxon>Chordata</taxon>
        <taxon>Craniata</taxon>
        <taxon>Vertebrata</taxon>
        <taxon>Euteleostomi</taxon>
        <taxon>Actinopterygii</taxon>
        <taxon>Neopterygii</taxon>
        <taxon>Teleostei</taxon>
        <taxon>Ostariophysi</taxon>
        <taxon>Cypriniformes</taxon>
        <taxon>Xenocyprididae</taxon>
        <taxon>Xenocypridinae</taxon>
        <taxon>Xenocypridinae incertae sedis</taxon>
        <taxon>Anabarilius</taxon>
    </lineage>
</organism>
<name>A0A3N0Z9W6_ANAGA</name>